<gene>
    <name evidence="1" type="ORF">MNBD_ACTINO02-1308</name>
</gene>
<organism evidence="1">
    <name type="scientific">hydrothermal vent metagenome</name>
    <dbReference type="NCBI Taxonomy" id="652676"/>
    <lineage>
        <taxon>unclassified sequences</taxon>
        <taxon>metagenomes</taxon>
        <taxon>ecological metagenomes</taxon>
    </lineage>
</organism>
<feature type="non-terminal residue" evidence="1">
    <location>
        <position position="51"/>
    </location>
</feature>
<evidence type="ECO:0000313" key="1">
    <source>
        <dbReference type="EMBL" id="VAW07670.1"/>
    </source>
</evidence>
<protein>
    <submittedName>
        <fullName evidence="1">Phosphate:acyl-ACP acyltransferase PlsX</fullName>
    </submittedName>
</protein>
<keyword evidence="1" id="KW-0808">Transferase</keyword>
<accession>A0A3B0ST67</accession>
<dbReference type="Pfam" id="PF02504">
    <property type="entry name" value="FA_synthesis"/>
    <property type="match status" value="1"/>
</dbReference>
<dbReference type="InterPro" id="IPR003664">
    <property type="entry name" value="FA_synthesis"/>
</dbReference>
<dbReference type="GO" id="GO:0016747">
    <property type="term" value="F:acyltransferase activity, transferring groups other than amino-acyl groups"/>
    <property type="evidence" value="ECO:0007669"/>
    <property type="project" value="InterPro"/>
</dbReference>
<name>A0A3B0ST67_9ZZZZ</name>
<proteinExistence type="predicted"/>
<dbReference type="Gene3D" id="3.40.718.10">
    <property type="entry name" value="Isopropylmalate Dehydrogenase"/>
    <property type="match status" value="1"/>
</dbReference>
<dbReference type="GO" id="GO:0006633">
    <property type="term" value="P:fatty acid biosynthetic process"/>
    <property type="evidence" value="ECO:0007669"/>
    <property type="project" value="InterPro"/>
</dbReference>
<keyword evidence="1" id="KW-0012">Acyltransferase</keyword>
<dbReference type="SUPFAM" id="SSF53659">
    <property type="entry name" value="Isocitrate/Isopropylmalate dehydrogenase-like"/>
    <property type="match status" value="1"/>
</dbReference>
<sequence length="51" mass="5307">MRAPIALDAMGGDYGPEVAVRGAARVVNEGIDLVLVGDKAQLEPIMATLEL</sequence>
<reference evidence="1" key="1">
    <citation type="submission" date="2018-06" db="EMBL/GenBank/DDBJ databases">
        <authorList>
            <person name="Zhirakovskaya E."/>
        </authorList>
    </citation>
    <scope>NUCLEOTIDE SEQUENCE</scope>
</reference>
<dbReference type="EMBL" id="UOEK01000412">
    <property type="protein sequence ID" value="VAW07670.1"/>
    <property type="molecule type" value="Genomic_DNA"/>
</dbReference>
<dbReference type="AlphaFoldDB" id="A0A3B0ST67"/>